<dbReference type="InterPro" id="IPR049177">
    <property type="entry name" value="MgtC_SapB_SrpB_YhiD_N"/>
</dbReference>
<evidence type="ECO:0000313" key="4">
    <source>
        <dbReference type="EMBL" id="TDU69222.1"/>
    </source>
</evidence>
<accession>A0A4R7RU08</accession>
<keyword evidence="1" id="KW-0812">Transmembrane</keyword>
<feature type="domain" description="DUF4010" evidence="3">
    <location>
        <begin position="180"/>
        <end position="388"/>
    </location>
</feature>
<feature type="transmembrane region" description="Helical" evidence="1">
    <location>
        <begin position="364"/>
        <end position="386"/>
    </location>
</feature>
<feature type="transmembrane region" description="Helical" evidence="1">
    <location>
        <begin position="306"/>
        <end position="321"/>
    </location>
</feature>
<keyword evidence="5" id="KW-1185">Reference proteome</keyword>
<feature type="transmembrane region" description="Helical" evidence="1">
    <location>
        <begin position="264"/>
        <end position="286"/>
    </location>
</feature>
<keyword evidence="1" id="KW-1133">Transmembrane helix</keyword>
<feature type="transmembrane region" description="Helical" evidence="1">
    <location>
        <begin position="144"/>
        <end position="163"/>
    </location>
</feature>
<feature type="transmembrane region" description="Helical" evidence="1">
    <location>
        <begin position="97"/>
        <end position="124"/>
    </location>
</feature>
<organism evidence="4 5">
    <name type="scientific">Prosthecobacter fusiformis</name>
    <dbReference type="NCBI Taxonomy" id="48464"/>
    <lineage>
        <taxon>Bacteria</taxon>
        <taxon>Pseudomonadati</taxon>
        <taxon>Verrucomicrobiota</taxon>
        <taxon>Verrucomicrobiia</taxon>
        <taxon>Verrucomicrobiales</taxon>
        <taxon>Verrucomicrobiaceae</taxon>
        <taxon>Prosthecobacter</taxon>
    </lineage>
</organism>
<evidence type="ECO:0000259" key="3">
    <source>
        <dbReference type="Pfam" id="PF13194"/>
    </source>
</evidence>
<comment type="caution">
    <text evidence="4">The sequence shown here is derived from an EMBL/GenBank/DDBJ whole genome shotgun (WGS) entry which is preliminary data.</text>
</comment>
<gene>
    <name evidence="4" type="ORF">EI77_02870</name>
</gene>
<dbReference type="Proteomes" id="UP000295662">
    <property type="component" value="Unassembled WGS sequence"/>
</dbReference>
<dbReference type="RefSeq" id="WP_133795918.1">
    <property type="nucleotide sequence ID" value="NZ_SOCA01000005.1"/>
</dbReference>
<name>A0A4R7RU08_9BACT</name>
<feature type="transmembrane region" description="Helical" evidence="1">
    <location>
        <begin position="202"/>
        <end position="222"/>
    </location>
</feature>
<feature type="transmembrane region" description="Helical" evidence="1">
    <location>
        <begin position="234"/>
        <end position="252"/>
    </location>
</feature>
<dbReference type="EMBL" id="SOCA01000005">
    <property type="protein sequence ID" value="TDU69222.1"/>
    <property type="molecule type" value="Genomic_DNA"/>
</dbReference>
<dbReference type="Pfam" id="PF13194">
    <property type="entry name" value="DUF4010"/>
    <property type="match status" value="1"/>
</dbReference>
<keyword evidence="1" id="KW-0472">Membrane</keyword>
<feature type="transmembrane region" description="Helical" evidence="1">
    <location>
        <begin position="175"/>
        <end position="196"/>
    </location>
</feature>
<dbReference type="Pfam" id="PF02308">
    <property type="entry name" value="MgtC"/>
    <property type="match status" value="1"/>
</dbReference>
<dbReference type="InterPro" id="IPR025105">
    <property type="entry name" value="DUF4010"/>
</dbReference>
<sequence length="416" mass="43515">MTPHDLLAPQQLAISLGLGLLLGLERERSESSIAGIRTFPFISLLGTVCAQVADLSSPWIIAAGLLAVTAIVITANYTKIKNGERDAGTTTEFAAVLLYGVGALIVVGSIEASLVVGGVMVILLHLKGPMHRMVNAMGDHDVRAIMQFVLISLIILPVLPNGDFGPYGVWNPFKIWLLVVFIVGISLSGYVLYKIFGARAGAILGGVIGGLVSSTATTVSFARRCASDPALAPLGVLVIMIASCISLVRVLVEVAVVAPGILQAVAAPLGILLGWCLVISVGLYFLSRKSVVEMSEQKNPAEFKSAIFFGLLFALVLWGVAEAKERYGEAGMYVISVISGLTDMDAITLSTAGMAASGNISTRVAWHSIVVAAMANFAFKLAAVAILGSAALIWRTAISFGLAVAGGGLLLLLWPW</sequence>
<dbReference type="AlphaFoldDB" id="A0A4R7RU08"/>
<dbReference type="PANTHER" id="PTHR39084:SF1">
    <property type="entry name" value="DUF4010 DOMAIN-CONTAINING PROTEIN"/>
    <property type="match status" value="1"/>
</dbReference>
<dbReference type="PANTHER" id="PTHR39084">
    <property type="entry name" value="MEMBRANE PROTEIN-RELATED"/>
    <property type="match status" value="1"/>
</dbReference>
<reference evidence="4 5" key="1">
    <citation type="submission" date="2019-03" db="EMBL/GenBank/DDBJ databases">
        <title>Genomic Encyclopedia of Archaeal and Bacterial Type Strains, Phase II (KMG-II): from individual species to whole genera.</title>
        <authorList>
            <person name="Goeker M."/>
        </authorList>
    </citation>
    <scope>NUCLEOTIDE SEQUENCE [LARGE SCALE GENOMIC DNA]</scope>
    <source>
        <strain evidence="4 5">ATCC 25309</strain>
    </source>
</reference>
<feature type="domain" description="MgtC/SapB/SrpB/YhiD N-terminal" evidence="2">
    <location>
        <begin position="12"/>
        <end position="132"/>
    </location>
</feature>
<dbReference type="OrthoDB" id="9813718at2"/>
<evidence type="ECO:0000256" key="1">
    <source>
        <dbReference type="SAM" id="Phobius"/>
    </source>
</evidence>
<evidence type="ECO:0000313" key="5">
    <source>
        <dbReference type="Proteomes" id="UP000295662"/>
    </source>
</evidence>
<proteinExistence type="predicted"/>
<feature type="transmembrane region" description="Helical" evidence="1">
    <location>
        <begin position="59"/>
        <end position="77"/>
    </location>
</feature>
<feature type="transmembrane region" description="Helical" evidence="1">
    <location>
        <begin position="333"/>
        <end position="352"/>
    </location>
</feature>
<feature type="transmembrane region" description="Helical" evidence="1">
    <location>
        <begin position="392"/>
        <end position="414"/>
    </location>
</feature>
<protein>
    <submittedName>
        <fullName evidence="4">Uncharacterized membrane protein (DUF4010 family)</fullName>
    </submittedName>
</protein>
<evidence type="ECO:0000259" key="2">
    <source>
        <dbReference type="Pfam" id="PF02308"/>
    </source>
</evidence>